<evidence type="ECO:0000313" key="2">
    <source>
        <dbReference type="EMBL" id="OBQ72393.1"/>
    </source>
</evidence>
<organism evidence="2 3">
    <name type="scientific">Rhizobium loti</name>
    <name type="common">Mesorhizobium loti</name>
    <dbReference type="NCBI Taxonomy" id="381"/>
    <lineage>
        <taxon>Bacteria</taxon>
        <taxon>Pseudomonadati</taxon>
        <taxon>Pseudomonadota</taxon>
        <taxon>Alphaproteobacteria</taxon>
        <taxon>Hyphomicrobiales</taxon>
        <taxon>Phyllobacteriaceae</taxon>
        <taxon>Mesorhizobium</taxon>
    </lineage>
</organism>
<gene>
    <name evidence="2" type="ORF">A8145_06170</name>
</gene>
<dbReference type="EMBL" id="LYTK01000001">
    <property type="protein sequence ID" value="OBQ72393.1"/>
    <property type="molecule type" value="Genomic_DNA"/>
</dbReference>
<comment type="caution">
    <text evidence="2">The sequence shown here is derived from an EMBL/GenBank/DDBJ whole genome shotgun (WGS) entry which is preliminary data.</text>
</comment>
<evidence type="ECO:0000313" key="3">
    <source>
        <dbReference type="Proteomes" id="UP000093737"/>
    </source>
</evidence>
<proteinExistence type="predicted"/>
<name>A0A6M7U4E1_RHILI</name>
<sequence length="69" mass="7541">MWVRFTGDFDFSPAALGGRSTTAYRAGMEMNVTRECADLAVAAGKAVRGRKPRRDAPFMEQADAEADSR</sequence>
<protein>
    <submittedName>
        <fullName evidence="2">Uncharacterized protein</fullName>
    </submittedName>
</protein>
<feature type="region of interest" description="Disordered" evidence="1">
    <location>
        <begin position="46"/>
        <end position="69"/>
    </location>
</feature>
<reference evidence="2 3" key="1">
    <citation type="submission" date="2016-05" db="EMBL/GenBank/DDBJ databases">
        <authorList>
            <person name="Ramsay J.P."/>
        </authorList>
    </citation>
    <scope>NUCLEOTIDE SEQUENCE [LARGE SCALE GENOMIC DNA]</scope>
    <source>
        <strain evidence="2 3">NZP2042</strain>
    </source>
</reference>
<accession>A0A6M7U4E1</accession>
<dbReference type="RefSeq" id="WP_065005041.1">
    <property type="nucleotide sequence ID" value="NZ_CP033334.1"/>
</dbReference>
<dbReference type="AlphaFoldDB" id="A0A6M7U4E1"/>
<evidence type="ECO:0000256" key="1">
    <source>
        <dbReference type="SAM" id="MobiDB-lite"/>
    </source>
</evidence>
<dbReference type="Proteomes" id="UP000093737">
    <property type="component" value="Unassembled WGS sequence"/>
</dbReference>